<dbReference type="PANTHER" id="PTHR42784">
    <property type="entry name" value="PYRANOSE 2-OXIDASE"/>
    <property type="match status" value="1"/>
</dbReference>
<dbReference type="InterPro" id="IPR007867">
    <property type="entry name" value="GMC_OxRtase_C"/>
</dbReference>
<comment type="similarity">
    <text evidence="2">Belongs to the GMC oxidoreductase family.</text>
</comment>
<evidence type="ECO:0000313" key="8">
    <source>
        <dbReference type="Proteomes" id="UP000602905"/>
    </source>
</evidence>
<proteinExistence type="inferred from homology"/>
<feature type="domain" description="Glucose-methanol-choline oxidoreductase C-terminal" evidence="6">
    <location>
        <begin position="388"/>
        <end position="525"/>
    </location>
</feature>
<keyword evidence="5" id="KW-0560">Oxidoreductase</keyword>
<organism evidence="7 8">
    <name type="scientific">Rhizoctonia solani</name>
    <dbReference type="NCBI Taxonomy" id="456999"/>
    <lineage>
        <taxon>Eukaryota</taxon>
        <taxon>Fungi</taxon>
        <taxon>Dikarya</taxon>
        <taxon>Basidiomycota</taxon>
        <taxon>Agaricomycotina</taxon>
        <taxon>Agaricomycetes</taxon>
        <taxon>Cantharellales</taxon>
        <taxon>Ceratobasidiaceae</taxon>
        <taxon>Rhizoctonia</taxon>
    </lineage>
</organism>
<accession>A0A8H7HLJ0</accession>
<dbReference type="Pfam" id="PF05199">
    <property type="entry name" value="GMC_oxred_C"/>
    <property type="match status" value="1"/>
</dbReference>
<dbReference type="AlphaFoldDB" id="A0A8H7HLJ0"/>
<dbReference type="OrthoDB" id="269227at2759"/>
<comment type="caution">
    <text evidence="7">The sequence shown here is derived from an EMBL/GenBank/DDBJ whole genome shotgun (WGS) entry which is preliminary data.</text>
</comment>
<dbReference type="PANTHER" id="PTHR42784:SF1">
    <property type="entry name" value="PYRANOSE 2-OXIDASE"/>
    <property type="match status" value="1"/>
</dbReference>
<dbReference type="Gene3D" id="3.50.50.60">
    <property type="entry name" value="FAD/NAD(P)-binding domain"/>
    <property type="match status" value="2"/>
</dbReference>
<evidence type="ECO:0000256" key="2">
    <source>
        <dbReference type="ARBA" id="ARBA00010790"/>
    </source>
</evidence>
<gene>
    <name evidence="7" type="ORF">RHS03_07160</name>
</gene>
<evidence type="ECO:0000256" key="5">
    <source>
        <dbReference type="ARBA" id="ARBA00023002"/>
    </source>
</evidence>
<sequence>MGSLPKESKTAGADIFIAGSGPVGCTFARTILDRAEAAGKRIHIYMADVGSIDGRLIGGHLKNDLRYQIDSDLFSHVIDAALQKVSVAGKENRYSPYYNPNQKEALNVPDCAMTRTIGGMGTHWTCACPRPEPGERTESPLSKGEFDSLLKKAEDLLQVRDDQYDDQIRHIKVKKHLEESYDFKGRIRDLPLAVKRDENHCVTFGGPNTILGKWAEPANCCTDPDCKKNCLFSLRAEHKVIKLKCRRMSNFSYANEAVLLNLRNNELVTVVFNACVIALGAIGTPQLLLSSDGIEADTIPSLGRHLSEQSLWTCQVYLNDKIRKEIGDEKPFPNSEPQVNVKYTNDRPWNGMVNRDAYIYGGRHPNPNYDPKFIVDLRFYGKHKIDKNNRVTFDKSDLDIYGLPRATFEVTRKEDDHEMVEDMKRAASVLGEIIDPSEPKQQPYGAALHVTVGISLHYHRSPIFINSMFLQGTTRIGRGGKDCEQHSVADENSLVHNWTNLYVGGNGVIPDATACNPTLTSVAYAIKSAEFIARTH</sequence>
<evidence type="ECO:0000259" key="6">
    <source>
        <dbReference type="Pfam" id="PF05199"/>
    </source>
</evidence>
<evidence type="ECO:0000313" key="7">
    <source>
        <dbReference type="EMBL" id="KAF8699614.1"/>
    </source>
</evidence>
<keyword evidence="4" id="KW-0274">FAD</keyword>
<protein>
    <submittedName>
        <fullName evidence="7">GMC oxidoreductase</fullName>
    </submittedName>
</protein>
<dbReference type="GO" id="GO:0016614">
    <property type="term" value="F:oxidoreductase activity, acting on CH-OH group of donors"/>
    <property type="evidence" value="ECO:0007669"/>
    <property type="project" value="InterPro"/>
</dbReference>
<reference evidence="7" key="1">
    <citation type="submission" date="2020-09" db="EMBL/GenBank/DDBJ databases">
        <title>Comparative genome analyses of four rice-infecting Rhizoctonia solani isolates reveal extensive enrichment of homogalacturonan modification genes.</title>
        <authorList>
            <person name="Lee D.-Y."/>
            <person name="Jeon J."/>
            <person name="Kim K.-T."/>
            <person name="Cheong K."/>
            <person name="Song H."/>
            <person name="Choi G."/>
            <person name="Ko J."/>
            <person name="Opiyo S.O."/>
            <person name="Zuo S."/>
            <person name="Madhav S."/>
            <person name="Lee Y.-H."/>
            <person name="Wang G.-L."/>
        </authorList>
    </citation>
    <scope>NUCLEOTIDE SEQUENCE</scope>
    <source>
        <strain evidence="7">AG1-IA WGL</strain>
    </source>
</reference>
<dbReference type="SUPFAM" id="SSF51905">
    <property type="entry name" value="FAD/NAD(P)-binding domain"/>
    <property type="match status" value="1"/>
</dbReference>
<evidence type="ECO:0000256" key="1">
    <source>
        <dbReference type="ARBA" id="ARBA00001974"/>
    </source>
</evidence>
<comment type="cofactor">
    <cofactor evidence="1">
        <name>FAD</name>
        <dbReference type="ChEBI" id="CHEBI:57692"/>
    </cofactor>
</comment>
<dbReference type="InterPro" id="IPR051473">
    <property type="entry name" value="P2Ox-like"/>
</dbReference>
<keyword evidence="3" id="KW-0285">Flavoprotein</keyword>
<dbReference type="Proteomes" id="UP000602905">
    <property type="component" value="Unassembled WGS sequence"/>
</dbReference>
<feature type="non-terminal residue" evidence="7">
    <location>
        <position position="536"/>
    </location>
</feature>
<dbReference type="SUPFAM" id="SSF54373">
    <property type="entry name" value="FAD-linked reductases, C-terminal domain"/>
    <property type="match status" value="1"/>
</dbReference>
<dbReference type="InterPro" id="IPR036188">
    <property type="entry name" value="FAD/NAD-bd_sf"/>
</dbReference>
<evidence type="ECO:0000256" key="3">
    <source>
        <dbReference type="ARBA" id="ARBA00022630"/>
    </source>
</evidence>
<dbReference type="EMBL" id="JACYCD010000238">
    <property type="protein sequence ID" value="KAF8699614.1"/>
    <property type="molecule type" value="Genomic_DNA"/>
</dbReference>
<name>A0A8H7HLJ0_9AGAM</name>
<evidence type="ECO:0000256" key="4">
    <source>
        <dbReference type="ARBA" id="ARBA00022827"/>
    </source>
</evidence>